<accession>A0A194QU70</accession>
<name>A0A194QU70_PAPMA</name>
<evidence type="ECO:0000256" key="1">
    <source>
        <dbReference type="SAM" id="MobiDB-lite"/>
    </source>
</evidence>
<organism evidence="2 3">
    <name type="scientific">Papilio machaon</name>
    <name type="common">Old World swallowtail butterfly</name>
    <dbReference type="NCBI Taxonomy" id="76193"/>
    <lineage>
        <taxon>Eukaryota</taxon>
        <taxon>Metazoa</taxon>
        <taxon>Ecdysozoa</taxon>
        <taxon>Arthropoda</taxon>
        <taxon>Hexapoda</taxon>
        <taxon>Insecta</taxon>
        <taxon>Pterygota</taxon>
        <taxon>Neoptera</taxon>
        <taxon>Endopterygota</taxon>
        <taxon>Lepidoptera</taxon>
        <taxon>Glossata</taxon>
        <taxon>Ditrysia</taxon>
        <taxon>Papilionoidea</taxon>
        <taxon>Papilionidae</taxon>
        <taxon>Papilioninae</taxon>
        <taxon>Papilio</taxon>
    </lineage>
</organism>
<gene>
    <name evidence="2" type="ORF">RR48_15158</name>
</gene>
<sequence length="341" mass="37133">MAAICVSESVYREQDFVYLEGNKLPNGAMRTMIGMCGVMCASTHINQVNDAGVAGGPVQRHRNLECTQSARVGTADQAWPPYTVDLHATAPQRKDQRQCLLRHARPQHQHEDSPLIHLHKSQLSDCDCVVIILQLTVHKVPVIVLLMCLAWQASARAQDESEARAAPSRGLLKRGLLTKGKATTTTTTPAPQDDVEYEDDAEYAEEDAQEPSTEAPPSSTEGKKLVTGGVRPFRSNTDLLEALKRRRAQVAEAKINGQSSSSVDGVDAASKSSYNKKRFNTATRETNVEDAPPAPPAPSKPSRGRFGRPSSRSFQEAEPEEQNDAAPPARTGRTFSRGRGN</sequence>
<feature type="compositionally biased region" description="Acidic residues" evidence="1">
    <location>
        <begin position="193"/>
        <end position="209"/>
    </location>
</feature>
<dbReference type="AlphaFoldDB" id="A0A194QU70"/>
<dbReference type="EMBL" id="KQ461108">
    <property type="protein sequence ID" value="KPJ09017.1"/>
    <property type="molecule type" value="Genomic_DNA"/>
</dbReference>
<proteinExistence type="predicted"/>
<dbReference type="InParanoid" id="A0A194QU70"/>
<feature type="compositionally biased region" description="Polar residues" evidence="1">
    <location>
        <begin position="211"/>
        <end position="220"/>
    </location>
</feature>
<dbReference type="Proteomes" id="UP000053240">
    <property type="component" value="Unassembled WGS sequence"/>
</dbReference>
<protein>
    <submittedName>
        <fullName evidence="2">Uncharacterized protein</fullName>
    </submittedName>
</protein>
<evidence type="ECO:0000313" key="2">
    <source>
        <dbReference type="EMBL" id="KPJ09017.1"/>
    </source>
</evidence>
<keyword evidence="3" id="KW-1185">Reference proteome</keyword>
<reference evidence="2 3" key="1">
    <citation type="journal article" date="2015" name="Nat. Commun.">
        <title>Outbred genome sequencing and CRISPR/Cas9 gene editing in butterflies.</title>
        <authorList>
            <person name="Li X."/>
            <person name="Fan D."/>
            <person name="Zhang W."/>
            <person name="Liu G."/>
            <person name="Zhang L."/>
            <person name="Zhao L."/>
            <person name="Fang X."/>
            <person name="Chen L."/>
            <person name="Dong Y."/>
            <person name="Chen Y."/>
            <person name="Ding Y."/>
            <person name="Zhao R."/>
            <person name="Feng M."/>
            <person name="Zhu Y."/>
            <person name="Feng Y."/>
            <person name="Jiang X."/>
            <person name="Zhu D."/>
            <person name="Xiang H."/>
            <person name="Feng X."/>
            <person name="Li S."/>
            <person name="Wang J."/>
            <person name="Zhang G."/>
            <person name="Kronforst M.R."/>
            <person name="Wang W."/>
        </authorList>
    </citation>
    <scope>NUCLEOTIDE SEQUENCE [LARGE SCALE GENOMIC DNA]</scope>
    <source>
        <strain evidence="2">Ya'a_city_454_Pm</strain>
        <tissue evidence="2">Whole body</tissue>
    </source>
</reference>
<feature type="region of interest" description="Disordered" evidence="1">
    <location>
        <begin position="252"/>
        <end position="341"/>
    </location>
</feature>
<feature type="region of interest" description="Disordered" evidence="1">
    <location>
        <begin position="176"/>
        <end position="231"/>
    </location>
</feature>
<feature type="compositionally biased region" description="Low complexity" evidence="1">
    <location>
        <begin position="176"/>
        <end position="192"/>
    </location>
</feature>
<feature type="compositionally biased region" description="Low complexity" evidence="1">
    <location>
        <begin position="259"/>
        <end position="273"/>
    </location>
</feature>
<evidence type="ECO:0000313" key="3">
    <source>
        <dbReference type="Proteomes" id="UP000053240"/>
    </source>
</evidence>